<gene>
    <name evidence="11" type="ORF">ESCO_006032</name>
</gene>
<dbReference type="PANTHER" id="PTHR31323">
    <property type="entry name" value="MECHANOSENSITIVE ION CHANNEL PROTEIN MSY2"/>
    <property type="match status" value="1"/>
</dbReference>
<feature type="transmembrane region" description="Helical" evidence="9">
    <location>
        <begin position="253"/>
        <end position="271"/>
    </location>
</feature>
<dbReference type="AlphaFoldDB" id="A0A0M8MQ63"/>
<feature type="domain" description="EF-hand" evidence="10">
    <location>
        <begin position="454"/>
        <end position="489"/>
    </location>
</feature>
<dbReference type="GO" id="GO:0005789">
    <property type="term" value="C:endoplasmic reticulum membrane"/>
    <property type="evidence" value="ECO:0007669"/>
    <property type="project" value="UniProtKB-SubCell"/>
</dbReference>
<dbReference type="SUPFAM" id="SSF47473">
    <property type="entry name" value="EF-hand"/>
    <property type="match status" value="1"/>
</dbReference>
<dbReference type="PROSITE" id="PS00018">
    <property type="entry name" value="EF_HAND_1"/>
    <property type="match status" value="1"/>
</dbReference>
<evidence type="ECO:0000256" key="4">
    <source>
        <dbReference type="ARBA" id="ARBA00022837"/>
    </source>
</evidence>
<dbReference type="InterPro" id="IPR002048">
    <property type="entry name" value="EF_hand_dom"/>
</dbReference>
<dbReference type="Proteomes" id="UP000053831">
    <property type="component" value="Unassembled WGS sequence"/>
</dbReference>
<evidence type="ECO:0000256" key="1">
    <source>
        <dbReference type="ARBA" id="ARBA00004127"/>
    </source>
</evidence>
<feature type="region of interest" description="Disordered" evidence="8">
    <location>
        <begin position="822"/>
        <end position="865"/>
    </location>
</feature>
<proteinExistence type="inferred from homology"/>
<dbReference type="PANTHER" id="PTHR31323:SF15">
    <property type="entry name" value="MECHANOSENSITIVE ION CHANNEL PROTEIN MSY1"/>
    <property type="match status" value="1"/>
</dbReference>
<keyword evidence="5 9" id="KW-1133">Transmembrane helix</keyword>
<dbReference type="InterPro" id="IPR006685">
    <property type="entry name" value="MscS_channel_2nd"/>
</dbReference>
<feature type="compositionally biased region" description="Polar residues" evidence="8">
    <location>
        <begin position="10"/>
        <end position="23"/>
    </location>
</feature>
<dbReference type="EMBL" id="LGSR01000028">
    <property type="protein sequence ID" value="KOS17036.1"/>
    <property type="molecule type" value="Genomic_DNA"/>
</dbReference>
<dbReference type="GO" id="GO:0005262">
    <property type="term" value="F:calcium channel activity"/>
    <property type="evidence" value="ECO:0007669"/>
    <property type="project" value="TreeGrafter"/>
</dbReference>
<feature type="region of interest" description="Disordered" evidence="8">
    <location>
        <begin position="1"/>
        <end position="78"/>
    </location>
</feature>
<sequence>MADQDYPVQHPQTSRSPAEQQTSPHHDLPLTQNHSHNTQPFIAEEEFEEDYGDEKRAGRPPSVACTSTFSHEGSVGRQMTCGNERVEAHRVEDELALQRAERQVSDDDGSENRPKSKMRVHDPVPEDAFNQGNSVSSPEKPRNKDGALYKLRQRVQRRLGKFYRFVRYFIYLLPGALLLFAPTFLGLVALRNNTTAPGPYGVQVMYFGIWLEVVWCSLWVSRMVAYLMPYLIKWLAKAVGSCHDEKWKEIGQRLEIHLALLLWAIAMLVSFKPLMYDYGQAALGHEHQKEKLRWVENTDKALIAILVLFASNFVEKILIQWITTTFHQRTYATRIQNNKADIAQLVKLFEYVKQRQTELGSAFWTKTPSHQASGTQTPIAALGHYVWDKVGQVAGKVGHDLIGRKVKANSAEKIVSELLRTERAARSMARQIYKCTVREGQETVHLEDLQAAFVTPEEAEAAFTMFDKDMNGDISLQEMEEVCYDIHQEKKSITGSLRDLDLVTGKLDRVFLAIIVLVAVVVFICIVSKAGAAGITSAGTSILGLAWMLQATAQEFLQSIIFVFIKHPFDVGDRVTIYGSTGASLTGDDYYVTEISLLYTEFRKLQGHMVQAPNSLLNTLFILNQRRSTHLTDSIPLQMRFGTPAEQIEELKARMLEFVKMHNRDYKPLIITEMTSFDQVRSCTMNMVFFHKSNFQNELLRLQRHNKFATELMHQMVLIGIESPLRADPGGSREYPMHWTSMPHQAQSRAKEPHQPAPSTMSSMLHRPRPRAYSIRSDQGTVDEELPFGAFQDVYEHRREQVNLRRMESIREKERGLRLEEEAIEANRPQPQGLQPMDSSASQTRSRIFGRSRSRTVGSAQNEVV</sequence>
<keyword evidence="3 9" id="KW-0812">Transmembrane</keyword>
<comment type="similarity">
    <text evidence="2 7">Belongs to the MscS (TC 1.A.23) family.</text>
</comment>
<organism evidence="11 12">
    <name type="scientific">Escovopsis weberi</name>
    <dbReference type="NCBI Taxonomy" id="150374"/>
    <lineage>
        <taxon>Eukaryota</taxon>
        <taxon>Fungi</taxon>
        <taxon>Dikarya</taxon>
        <taxon>Ascomycota</taxon>
        <taxon>Pezizomycotina</taxon>
        <taxon>Sordariomycetes</taxon>
        <taxon>Hypocreomycetidae</taxon>
        <taxon>Hypocreales</taxon>
        <taxon>Hypocreaceae</taxon>
        <taxon>Escovopsis</taxon>
    </lineage>
</organism>
<dbReference type="InterPro" id="IPR023408">
    <property type="entry name" value="MscS_beta-dom_sf"/>
</dbReference>
<feature type="transmembrane region" description="Helical" evidence="9">
    <location>
        <begin position="301"/>
        <end position="319"/>
    </location>
</feature>
<dbReference type="Pfam" id="PF25886">
    <property type="entry name" value="Msy1"/>
    <property type="match status" value="1"/>
</dbReference>
<keyword evidence="12" id="KW-1185">Reference proteome</keyword>
<reference evidence="11 12" key="1">
    <citation type="submission" date="2015-07" db="EMBL/GenBank/DDBJ databases">
        <title>The genome of the fungus Escovopsis weberi, a specialized disease agent of ant agriculture.</title>
        <authorList>
            <person name="de Man T.J."/>
            <person name="Stajich J.E."/>
            <person name="Kubicek C.P."/>
            <person name="Chenthamara K."/>
            <person name="Atanasova L."/>
            <person name="Druzhinina I.S."/>
            <person name="Birnbaum S."/>
            <person name="Barribeau S.M."/>
            <person name="Teiling C."/>
            <person name="Suen G."/>
            <person name="Currie C."/>
            <person name="Gerardo N.M."/>
        </authorList>
    </citation>
    <scope>NUCLEOTIDE SEQUENCE [LARGE SCALE GENOMIC DNA]</scope>
</reference>
<dbReference type="PIRSF" id="PIRSF017209">
    <property type="entry name" value="Memb_At2g17000_prd"/>
    <property type="match status" value="1"/>
</dbReference>
<dbReference type="Pfam" id="PF00924">
    <property type="entry name" value="MS_channel_2nd"/>
    <property type="match status" value="1"/>
</dbReference>
<dbReference type="STRING" id="150374.A0A0M8MQ63"/>
<dbReference type="InterPro" id="IPR010920">
    <property type="entry name" value="LSM_dom_sf"/>
</dbReference>
<evidence type="ECO:0000256" key="2">
    <source>
        <dbReference type="ARBA" id="ARBA00008017"/>
    </source>
</evidence>
<feature type="compositionally biased region" description="Polar residues" evidence="8">
    <location>
        <begin position="855"/>
        <end position="865"/>
    </location>
</feature>
<feature type="transmembrane region" description="Helical" evidence="9">
    <location>
        <begin position="510"/>
        <end position="530"/>
    </location>
</feature>
<dbReference type="GO" id="GO:0005509">
    <property type="term" value="F:calcium ion binding"/>
    <property type="evidence" value="ECO:0007669"/>
    <property type="project" value="InterPro"/>
</dbReference>
<dbReference type="InterPro" id="IPR016688">
    <property type="entry name" value="MscS-like_plants/fungi"/>
</dbReference>
<comment type="subcellular location">
    <subcellularLocation>
        <location evidence="1">Endomembrane system</location>
        <topology evidence="1">Multi-pass membrane protein</topology>
    </subcellularLocation>
    <subcellularLocation>
        <location evidence="7">Endoplasmic reticulum membrane</location>
    </subcellularLocation>
</comment>
<evidence type="ECO:0000256" key="9">
    <source>
        <dbReference type="SAM" id="Phobius"/>
    </source>
</evidence>
<feature type="compositionally biased region" description="Acidic residues" evidence="8">
    <location>
        <begin position="43"/>
        <end position="52"/>
    </location>
</feature>
<dbReference type="GO" id="GO:0006874">
    <property type="term" value="P:intracellular calcium ion homeostasis"/>
    <property type="evidence" value="ECO:0007669"/>
    <property type="project" value="TreeGrafter"/>
</dbReference>
<evidence type="ECO:0000256" key="7">
    <source>
        <dbReference type="PIRNR" id="PIRNR017209"/>
    </source>
</evidence>
<feature type="region of interest" description="Disordered" evidence="8">
    <location>
        <begin position="744"/>
        <end position="767"/>
    </location>
</feature>
<feature type="compositionally biased region" description="Polar residues" evidence="8">
    <location>
        <begin position="829"/>
        <end position="846"/>
    </location>
</feature>
<feature type="region of interest" description="Disordered" evidence="8">
    <location>
        <begin position="98"/>
        <end position="147"/>
    </location>
</feature>
<dbReference type="PROSITE" id="PS50222">
    <property type="entry name" value="EF_HAND_2"/>
    <property type="match status" value="1"/>
</dbReference>
<feature type="transmembrane region" description="Helical" evidence="9">
    <location>
        <begin position="168"/>
        <end position="189"/>
    </location>
</feature>
<name>A0A0M8MQ63_ESCWE</name>
<keyword evidence="4" id="KW-0106">Calcium</keyword>
<protein>
    <recommendedName>
        <fullName evidence="7">Mechanosensitive ion channel protein</fullName>
    </recommendedName>
</protein>
<keyword evidence="7" id="KW-0256">Endoplasmic reticulum</keyword>
<evidence type="ECO:0000259" key="10">
    <source>
        <dbReference type="PROSITE" id="PS50222"/>
    </source>
</evidence>
<accession>A0A0M8MQ63</accession>
<dbReference type="Gene3D" id="1.10.238.10">
    <property type="entry name" value="EF-hand"/>
    <property type="match status" value="1"/>
</dbReference>
<evidence type="ECO:0000256" key="6">
    <source>
        <dbReference type="ARBA" id="ARBA00023136"/>
    </source>
</evidence>
<keyword evidence="6 7" id="KW-0472">Membrane</keyword>
<evidence type="ECO:0000313" key="11">
    <source>
        <dbReference type="EMBL" id="KOS17036.1"/>
    </source>
</evidence>
<dbReference type="OrthoDB" id="544685at2759"/>
<dbReference type="SUPFAM" id="SSF50182">
    <property type="entry name" value="Sm-like ribonucleoproteins"/>
    <property type="match status" value="1"/>
</dbReference>
<feature type="compositionally biased region" description="Polar residues" evidence="8">
    <location>
        <begin position="30"/>
        <end position="40"/>
    </location>
</feature>
<feature type="compositionally biased region" description="Basic and acidic residues" evidence="8">
    <location>
        <begin position="99"/>
        <end position="124"/>
    </location>
</feature>
<evidence type="ECO:0000256" key="5">
    <source>
        <dbReference type="ARBA" id="ARBA00022989"/>
    </source>
</evidence>
<dbReference type="InterPro" id="IPR018247">
    <property type="entry name" value="EF_Hand_1_Ca_BS"/>
</dbReference>
<evidence type="ECO:0000256" key="8">
    <source>
        <dbReference type="SAM" id="MobiDB-lite"/>
    </source>
</evidence>
<dbReference type="InterPro" id="IPR011992">
    <property type="entry name" value="EF-hand-dom_pair"/>
</dbReference>
<dbReference type="Gene3D" id="2.30.30.60">
    <property type="match status" value="1"/>
</dbReference>
<evidence type="ECO:0000256" key="3">
    <source>
        <dbReference type="ARBA" id="ARBA00022692"/>
    </source>
</evidence>
<evidence type="ECO:0000313" key="12">
    <source>
        <dbReference type="Proteomes" id="UP000053831"/>
    </source>
</evidence>
<comment type="caution">
    <text evidence="11">The sequence shown here is derived from an EMBL/GenBank/DDBJ whole genome shotgun (WGS) entry which is preliminary data.</text>
</comment>
<dbReference type="InterPro" id="IPR058650">
    <property type="entry name" value="Msy1/2-like"/>
</dbReference>